<proteinExistence type="predicted"/>
<comment type="caution">
    <text evidence="1">The sequence shown here is derived from an EMBL/GenBank/DDBJ whole genome shotgun (WGS) entry which is preliminary data.</text>
</comment>
<reference evidence="1 2" key="1">
    <citation type="journal article" date="2023" name="Plants (Basel)">
        <title>Bridging the Gap: Combining Genomics and Transcriptomics Approaches to Understand Stylosanthes scabra, an Orphan Legume from the Brazilian Caatinga.</title>
        <authorList>
            <person name="Ferreira-Neto J.R.C."/>
            <person name="da Silva M.D."/>
            <person name="Binneck E."/>
            <person name="de Melo N.F."/>
            <person name="da Silva R.H."/>
            <person name="de Melo A.L.T.M."/>
            <person name="Pandolfi V."/>
            <person name="Bustamante F.O."/>
            <person name="Brasileiro-Vidal A.C."/>
            <person name="Benko-Iseppon A.M."/>
        </authorList>
    </citation>
    <scope>NUCLEOTIDE SEQUENCE [LARGE SCALE GENOMIC DNA]</scope>
    <source>
        <tissue evidence="1">Leaves</tissue>
    </source>
</reference>
<feature type="non-terminal residue" evidence="1">
    <location>
        <position position="1"/>
    </location>
</feature>
<dbReference type="Proteomes" id="UP001341840">
    <property type="component" value="Unassembled WGS sequence"/>
</dbReference>
<dbReference type="EMBL" id="JASCZI010211690">
    <property type="protein sequence ID" value="MED6195928.1"/>
    <property type="molecule type" value="Genomic_DNA"/>
</dbReference>
<name>A0ABU6XG65_9FABA</name>
<evidence type="ECO:0000313" key="2">
    <source>
        <dbReference type="Proteomes" id="UP001341840"/>
    </source>
</evidence>
<gene>
    <name evidence="1" type="ORF">PIB30_042478</name>
</gene>
<organism evidence="1 2">
    <name type="scientific">Stylosanthes scabra</name>
    <dbReference type="NCBI Taxonomy" id="79078"/>
    <lineage>
        <taxon>Eukaryota</taxon>
        <taxon>Viridiplantae</taxon>
        <taxon>Streptophyta</taxon>
        <taxon>Embryophyta</taxon>
        <taxon>Tracheophyta</taxon>
        <taxon>Spermatophyta</taxon>
        <taxon>Magnoliopsida</taxon>
        <taxon>eudicotyledons</taxon>
        <taxon>Gunneridae</taxon>
        <taxon>Pentapetalae</taxon>
        <taxon>rosids</taxon>
        <taxon>fabids</taxon>
        <taxon>Fabales</taxon>
        <taxon>Fabaceae</taxon>
        <taxon>Papilionoideae</taxon>
        <taxon>50 kb inversion clade</taxon>
        <taxon>dalbergioids sensu lato</taxon>
        <taxon>Dalbergieae</taxon>
        <taxon>Pterocarpus clade</taxon>
        <taxon>Stylosanthes</taxon>
    </lineage>
</organism>
<sequence length="73" mass="8540">NQQSEIREEPTSEIQSTNNRKLWRFVEKEGNNSCENLSIPIRTRRRRSLTKKKTSLCLHTRAKKKPTLFPASA</sequence>
<accession>A0ABU6XG65</accession>
<protein>
    <submittedName>
        <fullName evidence="1">Uncharacterized protein</fullName>
    </submittedName>
</protein>
<evidence type="ECO:0000313" key="1">
    <source>
        <dbReference type="EMBL" id="MED6195928.1"/>
    </source>
</evidence>
<keyword evidence="2" id="KW-1185">Reference proteome</keyword>